<gene>
    <name evidence="2" type="ORF">SAMN05443248_6308</name>
</gene>
<keyword evidence="1" id="KW-0732">Signal</keyword>
<dbReference type="AlphaFoldDB" id="A0A1M5W2K0"/>
<dbReference type="Pfam" id="PF11684">
    <property type="entry name" value="DUF3280"/>
    <property type="match status" value="1"/>
</dbReference>
<evidence type="ECO:0000313" key="3">
    <source>
        <dbReference type="Proteomes" id="UP000189796"/>
    </source>
</evidence>
<dbReference type="EMBL" id="LT670817">
    <property type="protein sequence ID" value="SHH81677.1"/>
    <property type="molecule type" value="Genomic_DNA"/>
</dbReference>
<evidence type="ECO:0008006" key="4">
    <source>
        <dbReference type="Google" id="ProtNLM"/>
    </source>
</evidence>
<dbReference type="Proteomes" id="UP000189796">
    <property type="component" value="Chromosome I"/>
</dbReference>
<organism evidence="2 3">
    <name type="scientific">Bradyrhizobium erythrophlei</name>
    <dbReference type="NCBI Taxonomy" id="1437360"/>
    <lineage>
        <taxon>Bacteria</taxon>
        <taxon>Pseudomonadati</taxon>
        <taxon>Pseudomonadota</taxon>
        <taxon>Alphaproteobacteria</taxon>
        <taxon>Hyphomicrobiales</taxon>
        <taxon>Nitrobacteraceae</taxon>
        <taxon>Bradyrhizobium</taxon>
    </lineage>
</organism>
<feature type="signal peptide" evidence="1">
    <location>
        <begin position="1"/>
        <end position="26"/>
    </location>
</feature>
<proteinExistence type="predicted"/>
<name>A0A1M5W2K0_9BRAD</name>
<evidence type="ECO:0000313" key="2">
    <source>
        <dbReference type="EMBL" id="SHH81677.1"/>
    </source>
</evidence>
<feature type="chain" id="PRO_5013110391" description="DUF2380 domain-containing protein" evidence="1">
    <location>
        <begin position="27"/>
        <end position="175"/>
    </location>
</feature>
<protein>
    <recommendedName>
        <fullName evidence="4">DUF2380 domain-containing protein</fullName>
    </recommendedName>
</protein>
<reference evidence="2 3" key="1">
    <citation type="submission" date="2016-11" db="EMBL/GenBank/DDBJ databases">
        <authorList>
            <person name="Jaros S."/>
            <person name="Januszkiewicz K."/>
            <person name="Wedrychowicz H."/>
        </authorList>
    </citation>
    <scope>NUCLEOTIDE SEQUENCE [LARGE SCALE GENOMIC DNA]</scope>
    <source>
        <strain evidence="2 3">GAS138</strain>
    </source>
</reference>
<evidence type="ECO:0000256" key="1">
    <source>
        <dbReference type="SAM" id="SignalP"/>
    </source>
</evidence>
<accession>A0A1M5W2K0</accession>
<dbReference type="InterPro" id="IPR021698">
    <property type="entry name" value="DUF3280"/>
</dbReference>
<sequence length="175" mass="18423">MVRSRTLARISAAAFIAVGWTGIAAAAPAAAIFPFEIFDTSGEAPQPDLTERLAMATRVLSEALEKTGRYSPVDLAPFGAEVAATSPRYRCGNCFLPVARQAGAAFAIVPVVHKVSSLISSMDIWILDASSGADVAHLGGQIRGDTAEAYEHGVRFLVRNRLPADDPPDNGAQSK</sequence>